<accession>A0A1D3K7C2</accession>
<evidence type="ECO:0000313" key="3">
    <source>
        <dbReference type="Proteomes" id="UP000245431"/>
    </source>
</evidence>
<dbReference type="AlphaFoldDB" id="A0A1D3K7C2"/>
<dbReference type="InterPro" id="IPR009875">
    <property type="entry name" value="PilZ_domain"/>
</dbReference>
<proteinExistence type="predicted"/>
<reference evidence="3" key="1">
    <citation type="submission" date="2016-07" db="EMBL/GenBank/DDBJ databases">
        <authorList>
            <person name="Florea S."/>
            <person name="Webb J.S."/>
            <person name="Jaromczyk J."/>
            <person name="Schardl C.L."/>
        </authorList>
    </citation>
    <scope>NUCLEOTIDE SEQUENCE [LARGE SCALE GENOMIC DNA]</scope>
    <source>
        <strain evidence="3">1YdBTEX2</strain>
    </source>
</reference>
<dbReference type="Proteomes" id="UP000245431">
    <property type="component" value="Chromosome PVE_r2"/>
</dbReference>
<feature type="domain" description="PilZ" evidence="1">
    <location>
        <begin position="34"/>
        <end position="109"/>
    </location>
</feature>
<organism evidence="2 3">
    <name type="scientific">Pseudomonas veronii 1YdBTEX2</name>
    <dbReference type="NCBI Taxonomy" id="1295141"/>
    <lineage>
        <taxon>Bacteria</taxon>
        <taxon>Pseudomonadati</taxon>
        <taxon>Pseudomonadota</taxon>
        <taxon>Gammaproteobacteria</taxon>
        <taxon>Pseudomonadales</taxon>
        <taxon>Pseudomonadaceae</taxon>
        <taxon>Pseudomonas</taxon>
    </lineage>
</organism>
<name>A0A1D3K7C2_PSEVE</name>
<dbReference type="GO" id="GO:0035438">
    <property type="term" value="F:cyclic-di-GMP binding"/>
    <property type="evidence" value="ECO:0007669"/>
    <property type="project" value="InterPro"/>
</dbReference>
<protein>
    <recommendedName>
        <fullName evidence="1">PilZ domain-containing protein</fullName>
    </recommendedName>
</protein>
<dbReference type="Pfam" id="PF07238">
    <property type="entry name" value="PilZ"/>
    <property type="match status" value="1"/>
</dbReference>
<dbReference type="Gene3D" id="2.40.10.220">
    <property type="entry name" value="predicted glycosyltransferase like domains"/>
    <property type="match status" value="1"/>
</dbReference>
<evidence type="ECO:0000259" key="1">
    <source>
        <dbReference type="Pfam" id="PF07238"/>
    </source>
</evidence>
<gene>
    <name evidence="2" type="ORF">PVE_R2G0161</name>
</gene>
<dbReference type="SUPFAM" id="SSF141371">
    <property type="entry name" value="PilZ domain-like"/>
    <property type="match status" value="1"/>
</dbReference>
<evidence type="ECO:0000313" key="2">
    <source>
        <dbReference type="EMBL" id="SBW84190.1"/>
    </source>
</evidence>
<sequence length="122" mass="13329">MNASSRRHTRYVISEGALLSQQIKGKGFVAGLLGWADCRVRDLSIAGAMILTEKKKGIGDSISMKLIQRNGDELKFEGKVVNCGTDHRSGSFQLGIALSEQAPESREHIFLHSLGDSFPEAR</sequence>
<dbReference type="EMBL" id="LT599584">
    <property type="protein sequence ID" value="SBW84190.1"/>
    <property type="molecule type" value="Genomic_DNA"/>
</dbReference>